<dbReference type="AlphaFoldDB" id="A0A9P3GCF2"/>
<comment type="caution">
    <text evidence="13">The sequence shown here is derived from an EMBL/GenBank/DDBJ whole genome shotgun (WGS) entry which is preliminary data.</text>
</comment>
<dbReference type="Pfam" id="PF00433">
    <property type="entry name" value="Pkinase_C"/>
    <property type="match status" value="1"/>
</dbReference>
<dbReference type="PANTHER" id="PTHR24356">
    <property type="entry name" value="SERINE/THREONINE-PROTEIN KINASE"/>
    <property type="match status" value="1"/>
</dbReference>
<evidence type="ECO:0000256" key="8">
    <source>
        <dbReference type="ARBA" id="ARBA00047899"/>
    </source>
</evidence>
<dbReference type="PANTHER" id="PTHR24356:SF417">
    <property type="entry name" value="CELL CYCLE PROTEIN KINASE DBF2-RELATED"/>
    <property type="match status" value="1"/>
</dbReference>
<evidence type="ECO:0000256" key="10">
    <source>
        <dbReference type="PROSITE-ProRule" id="PRU10141"/>
    </source>
</evidence>
<keyword evidence="3" id="KW-0597">Phosphoprotein</keyword>
<dbReference type="Proteomes" id="UP000703269">
    <property type="component" value="Unassembled WGS sequence"/>
</dbReference>
<evidence type="ECO:0000259" key="12">
    <source>
        <dbReference type="PROSITE" id="PS51285"/>
    </source>
</evidence>
<accession>A0A9P3GCF2</accession>
<dbReference type="OrthoDB" id="18472at2759"/>
<dbReference type="InterPro" id="IPR017892">
    <property type="entry name" value="Pkinase_C"/>
</dbReference>
<dbReference type="FunFam" id="3.30.200.20:FF:000109">
    <property type="entry name" value="Non-specific serine/threonine protein kinase"/>
    <property type="match status" value="1"/>
</dbReference>
<organism evidence="13 14">
    <name type="scientific">Phanerochaete sordida</name>
    <dbReference type="NCBI Taxonomy" id="48140"/>
    <lineage>
        <taxon>Eukaryota</taxon>
        <taxon>Fungi</taxon>
        <taxon>Dikarya</taxon>
        <taxon>Basidiomycota</taxon>
        <taxon>Agaricomycotina</taxon>
        <taxon>Agaricomycetes</taxon>
        <taxon>Polyporales</taxon>
        <taxon>Phanerochaetaceae</taxon>
        <taxon>Phanerochaete</taxon>
    </lineage>
</organism>
<evidence type="ECO:0000256" key="7">
    <source>
        <dbReference type="ARBA" id="ARBA00022840"/>
    </source>
</evidence>
<dbReference type="GO" id="GO:0004674">
    <property type="term" value="F:protein serine/threonine kinase activity"/>
    <property type="evidence" value="ECO:0007669"/>
    <property type="project" value="UniProtKB-KW"/>
</dbReference>
<gene>
    <name evidence="13" type="ORF">PsYK624_082100</name>
</gene>
<dbReference type="PROSITE" id="PS00108">
    <property type="entry name" value="PROTEIN_KINASE_ST"/>
    <property type="match status" value="1"/>
</dbReference>
<sequence length="537" mass="62372">MAARRFKENMYGGLPDVHMQTAKGTIADVRMATAKGTLADVHMNTARPDTLRSDNFTPRQRKLLASPEVQRKATVAQLYFLDYYFQHLGYLAARKERRATFDEDTERRGLTHAEHQKEWKSYCGRERVLLRRRRAKLRVEQFHIITQVGQGGYGEVYLARKQETGEVCALKRMKKKTLQKMDEIRHVLVERDILTATRTPWLVRLLYAFQDPQYVYLAMEYVPGGDFRTFLNSAGVIAEEYSRFYASEMFMAVAELHKLGYIHRDLKPENFLIDGSGHVKLTDFGLATGALNPQRIESLKIKLDKAKDNKVVQRSTMERRSIFKAVQRQNPQWADSIVGSPDYMAPEVLRGKPYTYAVDYWSLGCILFELLAGFPPFTGQTPEETWTNLQKWSEVLQRPRYEDEDAEYNLSDESWSLIKKLITYADLRYKTIEEVQQHPWFADVDWERLRDIEPPYVPELYTETDTRYFDDFDSEEDMAKYNEVREKQRHVDGVEEVDNQMSRGVWVGFTFGKNGPNARALGAMGAPDETGEMATIF</sequence>
<feature type="domain" description="Protein kinase" evidence="11">
    <location>
        <begin position="142"/>
        <end position="441"/>
    </location>
</feature>
<keyword evidence="5 10" id="KW-0547">Nucleotide-binding</keyword>
<evidence type="ECO:0000256" key="4">
    <source>
        <dbReference type="ARBA" id="ARBA00022679"/>
    </source>
</evidence>
<evidence type="ECO:0000256" key="3">
    <source>
        <dbReference type="ARBA" id="ARBA00022553"/>
    </source>
</evidence>
<keyword evidence="6 13" id="KW-0418">Kinase</keyword>
<evidence type="ECO:0000256" key="2">
    <source>
        <dbReference type="ARBA" id="ARBA00022527"/>
    </source>
</evidence>
<keyword evidence="2" id="KW-0723">Serine/threonine-protein kinase</keyword>
<feature type="binding site" evidence="10">
    <location>
        <position position="171"/>
    </location>
    <ligand>
        <name>ATP</name>
        <dbReference type="ChEBI" id="CHEBI:30616"/>
    </ligand>
</feature>
<dbReference type="InterPro" id="IPR000961">
    <property type="entry name" value="AGC-kinase_C"/>
</dbReference>
<dbReference type="InterPro" id="IPR000719">
    <property type="entry name" value="Prot_kinase_dom"/>
</dbReference>
<proteinExistence type="predicted"/>
<dbReference type="InterPro" id="IPR011009">
    <property type="entry name" value="Kinase-like_dom_sf"/>
</dbReference>
<dbReference type="PROSITE" id="PS50011">
    <property type="entry name" value="PROTEIN_KINASE_DOM"/>
    <property type="match status" value="1"/>
</dbReference>
<keyword evidence="14" id="KW-1185">Reference proteome</keyword>
<keyword evidence="4" id="KW-0808">Transferase</keyword>
<dbReference type="SUPFAM" id="SSF56112">
    <property type="entry name" value="Protein kinase-like (PK-like)"/>
    <property type="match status" value="1"/>
</dbReference>
<dbReference type="PROSITE" id="PS51285">
    <property type="entry name" value="AGC_KINASE_CTER"/>
    <property type="match status" value="1"/>
</dbReference>
<dbReference type="GO" id="GO:0005524">
    <property type="term" value="F:ATP binding"/>
    <property type="evidence" value="ECO:0007669"/>
    <property type="project" value="UniProtKB-UniRule"/>
</dbReference>
<dbReference type="CDD" id="cd05600">
    <property type="entry name" value="STKc_Sid2p_like"/>
    <property type="match status" value="1"/>
</dbReference>
<dbReference type="GO" id="GO:0005816">
    <property type="term" value="C:spindle pole body"/>
    <property type="evidence" value="ECO:0007669"/>
    <property type="project" value="TreeGrafter"/>
</dbReference>
<dbReference type="Gene3D" id="3.30.200.20">
    <property type="entry name" value="Phosphorylase Kinase, domain 1"/>
    <property type="match status" value="1"/>
</dbReference>
<dbReference type="InterPro" id="IPR008271">
    <property type="entry name" value="Ser/Thr_kinase_AS"/>
</dbReference>
<evidence type="ECO:0000256" key="9">
    <source>
        <dbReference type="ARBA" id="ARBA00048679"/>
    </source>
</evidence>
<dbReference type="Gene3D" id="1.10.510.10">
    <property type="entry name" value="Transferase(Phosphotransferase) domain 1"/>
    <property type="match status" value="1"/>
</dbReference>
<comment type="catalytic activity">
    <reaction evidence="8">
        <text>L-threonyl-[protein] + ATP = O-phospho-L-threonyl-[protein] + ADP + H(+)</text>
        <dbReference type="Rhea" id="RHEA:46608"/>
        <dbReference type="Rhea" id="RHEA-COMP:11060"/>
        <dbReference type="Rhea" id="RHEA-COMP:11605"/>
        <dbReference type="ChEBI" id="CHEBI:15378"/>
        <dbReference type="ChEBI" id="CHEBI:30013"/>
        <dbReference type="ChEBI" id="CHEBI:30616"/>
        <dbReference type="ChEBI" id="CHEBI:61977"/>
        <dbReference type="ChEBI" id="CHEBI:456216"/>
        <dbReference type="EC" id="2.7.11.1"/>
    </reaction>
</comment>
<evidence type="ECO:0000313" key="14">
    <source>
        <dbReference type="Proteomes" id="UP000703269"/>
    </source>
</evidence>
<dbReference type="FunFam" id="1.10.510.10:FF:000446">
    <property type="entry name" value="Microtubule associated serine/threonine kinase 2"/>
    <property type="match status" value="1"/>
</dbReference>
<dbReference type="SMART" id="SM00133">
    <property type="entry name" value="S_TK_X"/>
    <property type="match status" value="1"/>
</dbReference>
<evidence type="ECO:0000256" key="1">
    <source>
        <dbReference type="ARBA" id="ARBA00012513"/>
    </source>
</evidence>
<name>A0A9P3GCF2_9APHY</name>
<dbReference type="GO" id="GO:0035556">
    <property type="term" value="P:intracellular signal transduction"/>
    <property type="evidence" value="ECO:0007669"/>
    <property type="project" value="TreeGrafter"/>
</dbReference>
<feature type="domain" description="AGC-kinase C-terminal" evidence="12">
    <location>
        <begin position="442"/>
        <end position="521"/>
    </location>
</feature>
<evidence type="ECO:0000259" key="11">
    <source>
        <dbReference type="PROSITE" id="PS50011"/>
    </source>
</evidence>
<dbReference type="EMBL" id="BPQB01000024">
    <property type="protein sequence ID" value="GJE92057.1"/>
    <property type="molecule type" value="Genomic_DNA"/>
</dbReference>
<dbReference type="Pfam" id="PF00069">
    <property type="entry name" value="Pkinase"/>
    <property type="match status" value="2"/>
</dbReference>
<dbReference type="PROSITE" id="PS00107">
    <property type="entry name" value="PROTEIN_KINASE_ATP"/>
    <property type="match status" value="1"/>
</dbReference>
<evidence type="ECO:0000313" key="13">
    <source>
        <dbReference type="EMBL" id="GJE92057.1"/>
    </source>
</evidence>
<dbReference type="InterPro" id="IPR050236">
    <property type="entry name" value="Ser_Thr_kinase_AGC"/>
</dbReference>
<comment type="catalytic activity">
    <reaction evidence="9">
        <text>L-seryl-[protein] + ATP = O-phospho-L-seryl-[protein] + ADP + H(+)</text>
        <dbReference type="Rhea" id="RHEA:17989"/>
        <dbReference type="Rhea" id="RHEA-COMP:9863"/>
        <dbReference type="Rhea" id="RHEA-COMP:11604"/>
        <dbReference type="ChEBI" id="CHEBI:15378"/>
        <dbReference type="ChEBI" id="CHEBI:29999"/>
        <dbReference type="ChEBI" id="CHEBI:30616"/>
        <dbReference type="ChEBI" id="CHEBI:83421"/>
        <dbReference type="ChEBI" id="CHEBI:456216"/>
        <dbReference type="EC" id="2.7.11.1"/>
    </reaction>
</comment>
<dbReference type="SMART" id="SM00220">
    <property type="entry name" value="S_TKc"/>
    <property type="match status" value="1"/>
</dbReference>
<dbReference type="EC" id="2.7.11.1" evidence="1"/>
<evidence type="ECO:0000256" key="6">
    <source>
        <dbReference type="ARBA" id="ARBA00022777"/>
    </source>
</evidence>
<dbReference type="InterPro" id="IPR017441">
    <property type="entry name" value="Protein_kinase_ATP_BS"/>
</dbReference>
<keyword evidence="7 10" id="KW-0067">ATP-binding</keyword>
<evidence type="ECO:0000256" key="5">
    <source>
        <dbReference type="ARBA" id="ARBA00022741"/>
    </source>
</evidence>
<reference evidence="13 14" key="1">
    <citation type="submission" date="2021-08" db="EMBL/GenBank/DDBJ databases">
        <title>Draft Genome Sequence of Phanerochaete sordida strain YK-624.</title>
        <authorList>
            <person name="Mori T."/>
            <person name="Dohra H."/>
            <person name="Suzuki T."/>
            <person name="Kawagishi H."/>
            <person name="Hirai H."/>
        </authorList>
    </citation>
    <scope>NUCLEOTIDE SEQUENCE [LARGE SCALE GENOMIC DNA]</scope>
    <source>
        <strain evidence="13 14">YK-624</strain>
    </source>
</reference>
<protein>
    <recommendedName>
        <fullName evidence="1">non-specific serine/threonine protein kinase</fullName>
        <ecNumber evidence="1">2.7.11.1</ecNumber>
    </recommendedName>
</protein>